<dbReference type="Gene3D" id="3.30.300.20">
    <property type="match status" value="1"/>
</dbReference>
<dbReference type="NCBIfam" id="TIGR00231">
    <property type="entry name" value="small_GTP"/>
    <property type="match status" value="2"/>
</dbReference>
<feature type="domain" description="EngA-type G" evidence="11">
    <location>
        <begin position="175"/>
        <end position="351"/>
    </location>
</feature>
<evidence type="ECO:0000256" key="5">
    <source>
        <dbReference type="ARBA" id="ARBA00022741"/>
    </source>
</evidence>
<dbReference type="InterPro" id="IPR015946">
    <property type="entry name" value="KH_dom-like_a/b"/>
</dbReference>
<dbReference type="GO" id="GO:0043022">
    <property type="term" value="F:ribosome binding"/>
    <property type="evidence" value="ECO:0007669"/>
    <property type="project" value="TreeGrafter"/>
</dbReference>
<evidence type="ECO:0000256" key="1">
    <source>
        <dbReference type="ARBA" id="ARBA00008279"/>
    </source>
</evidence>
<dbReference type="PRINTS" id="PR00326">
    <property type="entry name" value="GTP1OBG"/>
</dbReference>
<feature type="binding site" evidence="8">
    <location>
        <begin position="181"/>
        <end position="188"/>
    </location>
    <ligand>
        <name>GTP</name>
        <dbReference type="ChEBI" id="CHEBI:37565"/>
        <label>2</label>
    </ligand>
</feature>
<evidence type="ECO:0000259" key="11">
    <source>
        <dbReference type="PROSITE" id="PS51712"/>
    </source>
</evidence>
<dbReference type="Gene3D" id="3.40.50.300">
    <property type="entry name" value="P-loop containing nucleotide triphosphate hydrolases"/>
    <property type="match status" value="2"/>
</dbReference>
<keyword evidence="4 10" id="KW-0677">Repeat</keyword>
<evidence type="ECO:0000256" key="2">
    <source>
        <dbReference type="ARBA" id="ARBA00020953"/>
    </source>
</evidence>
<reference evidence="12 13" key="1">
    <citation type="submission" date="2020-02" db="EMBL/GenBank/DDBJ databases">
        <title>Aliifodinibius halophilus 2W32, complete genome.</title>
        <authorList>
            <person name="Li Y."/>
            <person name="Wu S."/>
        </authorList>
    </citation>
    <scope>NUCLEOTIDE SEQUENCE [LARGE SCALE GENOMIC DNA]</scope>
    <source>
        <strain evidence="12 13">2W32</strain>
    </source>
</reference>
<dbReference type="PANTHER" id="PTHR43834">
    <property type="entry name" value="GTPASE DER"/>
    <property type="match status" value="1"/>
</dbReference>
<protein>
    <recommendedName>
        <fullName evidence="2 8">GTPase Der</fullName>
    </recommendedName>
    <alternativeName>
        <fullName evidence="7 8">GTP-binding protein EngA</fullName>
    </alternativeName>
</protein>
<dbReference type="PIRSF" id="PIRSF006485">
    <property type="entry name" value="GTP-binding_EngA"/>
    <property type="match status" value="1"/>
</dbReference>
<dbReference type="InterPro" id="IPR027417">
    <property type="entry name" value="P-loop_NTPase"/>
</dbReference>
<dbReference type="Pfam" id="PF01926">
    <property type="entry name" value="MMR_HSR1"/>
    <property type="match status" value="2"/>
</dbReference>
<dbReference type="AlphaFoldDB" id="A0A6M1SYW9"/>
<sequence length="435" mass="49802">MLPVVSIVGRPNVGKSTIFNRLIGSRKAIVDDQYGVTRDRHYGESFWNGREFNVIDTGGYLPGATDVVKKGIREQVHIAIRESDLILFVVDTEGGITSLDSSVAKLLREQETPVLLVANKADNEERELNATEFYTLGFDELYPISAISGRGTGDLLDRMVELLPEERDEPKTTIPKLAVVGRPNVGKSSYINAMLDDERCIVTDIPGTTRDSINSKLVYNDQEYILIDTAGLRKKAKVQENVEFYSTVRTDRALKECDVAILMLDAMRGFEAQDKRIITNAADYNKGIVIVLNKWDIVPEKDTNLLKEFEEYIYDRIPRMTYVPIVSISAIHRKRIHKVIDVADLVRKERKKTIKTSHFNSFIERILKEKPLPVRKEVPLKIKYGTQVKSSPPVFKFFMNHPEELPANYRRYIENKIREEYRFTGVPITMRFVQK</sequence>
<keyword evidence="13" id="KW-1185">Reference proteome</keyword>
<dbReference type="HAMAP" id="MF_00195">
    <property type="entry name" value="GTPase_Der"/>
    <property type="match status" value="1"/>
</dbReference>
<accession>A0A6M1SYW9</accession>
<feature type="binding site" evidence="8">
    <location>
        <begin position="119"/>
        <end position="122"/>
    </location>
    <ligand>
        <name>GTP</name>
        <dbReference type="ChEBI" id="CHEBI:37565"/>
        <label>1</label>
    </ligand>
</feature>
<keyword evidence="3 8" id="KW-0690">Ribosome biogenesis</keyword>
<evidence type="ECO:0000256" key="8">
    <source>
        <dbReference type="HAMAP-Rule" id="MF_00195"/>
    </source>
</evidence>
<feature type="binding site" evidence="8">
    <location>
        <begin position="228"/>
        <end position="232"/>
    </location>
    <ligand>
        <name>GTP</name>
        <dbReference type="ChEBI" id="CHEBI:37565"/>
        <label>2</label>
    </ligand>
</feature>
<dbReference type="CDD" id="cd01895">
    <property type="entry name" value="EngA2"/>
    <property type="match status" value="1"/>
</dbReference>
<dbReference type="FunFam" id="3.40.50.300:FF:000040">
    <property type="entry name" value="GTPase Der"/>
    <property type="match status" value="1"/>
</dbReference>
<dbReference type="RefSeq" id="WP_165269443.1">
    <property type="nucleotide sequence ID" value="NZ_JAALLS010000015.1"/>
</dbReference>
<evidence type="ECO:0000256" key="10">
    <source>
        <dbReference type="RuleBase" id="RU004481"/>
    </source>
</evidence>
<evidence type="ECO:0000256" key="9">
    <source>
        <dbReference type="PROSITE-ProRule" id="PRU01049"/>
    </source>
</evidence>
<organism evidence="12 13">
    <name type="scientific">Fodinibius halophilus</name>
    <dbReference type="NCBI Taxonomy" id="1736908"/>
    <lineage>
        <taxon>Bacteria</taxon>
        <taxon>Pseudomonadati</taxon>
        <taxon>Balneolota</taxon>
        <taxon>Balneolia</taxon>
        <taxon>Balneolales</taxon>
        <taxon>Balneolaceae</taxon>
        <taxon>Fodinibius</taxon>
    </lineage>
</organism>
<dbReference type="InterPro" id="IPR016484">
    <property type="entry name" value="GTPase_Der"/>
</dbReference>
<keyword evidence="5 8" id="KW-0547">Nucleotide-binding</keyword>
<evidence type="ECO:0000256" key="3">
    <source>
        <dbReference type="ARBA" id="ARBA00022517"/>
    </source>
</evidence>
<evidence type="ECO:0000313" key="13">
    <source>
        <dbReference type="Proteomes" id="UP000479132"/>
    </source>
</evidence>
<evidence type="ECO:0000256" key="7">
    <source>
        <dbReference type="ARBA" id="ARBA00032345"/>
    </source>
</evidence>
<comment type="subunit">
    <text evidence="8">Associates with the 50S ribosomal subunit.</text>
</comment>
<dbReference type="SUPFAM" id="SSF52540">
    <property type="entry name" value="P-loop containing nucleoside triphosphate hydrolases"/>
    <property type="match status" value="2"/>
</dbReference>
<gene>
    <name evidence="8" type="primary">der</name>
    <name evidence="12" type="ORF">G3569_12010</name>
</gene>
<dbReference type="PANTHER" id="PTHR43834:SF6">
    <property type="entry name" value="GTPASE DER"/>
    <property type="match status" value="1"/>
</dbReference>
<dbReference type="Pfam" id="PF14714">
    <property type="entry name" value="KH_dom-like"/>
    <property type="match status" value="1"/>
</dbReference>
<dbReference type="CDD" id="cd01894">
    <property type="entry name" value="EngA1"/>
    <property type="match status" value="1"/>
</dbReference>
<dbReference type="FunFam" id="3.40.50.300:FF:000057">
    <property type="entry name" value="GTPase Der"/>
    <property type="match status" value="1"/>
</dbReference>
<dbReference type="InterPro" id="IPR005225">
    <property type="entry name" value="Small_GTP-bd"/>
</dbReference>
<dbReference type="InterPro" id="IPR031166">
    <property type="entry name" value="G_ENGA"/>
</dbReference>
<dbReference type="Proteomes" id="UP000479132">
    <property type="component" value="Unassembled WGS sequence"/>
</dbReference>
<feature type="binding site" evidence="8">
    <location>
        <begin position="293"/>
        <end position="296"/>
    </location>
    <ligand>
        <name>GTP</name>
        <dbReference type="ChEBI" id="CHEBI:37565"/>
        <label>2</label>
    </ligand>
</feature>
<feature type="domain" description="EngA-type G" evidence="11">
    <location>
        <begin position="3"/>
        <end position="167"/>
    </location>
</feature>
<feature type="binding site" evidence="8">
    <location>
        <begin position="56"/>
        <end position="60"/>
    </location>
    <ligand>
        <name>GTP</name>
        <dbReference type="ChEBI" id="CHEBI:37565"/>
        <label>1</label>
    </ligand>
</feature>
<dbReference type="InterPro" id="IPR006073">
    <property type="entry name" value="GTP-bd"/>
</dbReference>
<evidence type="ECO:0000256" key="4">
    <source>
        <dbReference type="ARBA" id="ARBA00022737"/>
    </source>
</evidence>
<proteinExistence type="inferred from homology"/>
<keyword evidence="6 8" id="KW-0342">GTP-binding</keyword>
<evidence type="ECO:0000313" key="12">
    <source>
        <dbReference type="EMBL" id="NGP89078.1"/>
    </source>
</evidence>
<dbReference type="GO" id="GO:0005525">
    <property type="term" value="F:GTP binding"/>
    <property type="evidence" value="ECO:0007669"/>
    <property type="project" value="UniProtKB-UniRule"/>
</dbReference>
<comment type="function">
    <text evidence="8 10">GTPase that plays an essential role in the late steps of ribosome biogenesis.</text>
</comment>
<evidence type="ECO:0000256" key="6">
    <source>
        <dbReference type="ARBA" id="ARBA00023134"/>
    </source>
</evidence>
<comment type="similarity">
    <text evidence="1 8 9 10">Belongs to the TRAFAC class TrmE-Era-EngA-EngB-Septin-like GTPase superfamily. EngA (Der) GTPase family.</text>
</comment>
<feature type="binding site" evidence="8">
    <location>
        <begin position="9"/>
        <end position="16"/>
    </location>
    <ligand>
        <name>GTP</name>
        <dbReference type="ChEBI" id="CHEBI:37565"/>
        <label>1</label>
    </ligand>
</feature>
<name>A0A6M1SYW9_9BACT</name>
<dbReference type="InterPro" id="IPR032859">
    <property type="entry name" value="KH_dom-like"/>
</dbReference>
<dbReference type="GO" id="GO:0042254">
    <property type="term" value="P:ribosome biogenesis"/>
    <property type="evidence" value="ECO:0007669"/>
    <property type="project" value="UniProtKB-KW"/>
</dbReference>
<dbReference type="EMBL" id="JAALLS010000015">
    <property type="protein sequence ID" value="NGP89078.1"/>
    <property type="molecule type" value="Genomic_DNA"/>
</dbReference>
<dbReference type="NCBIfam" id="TIGR03594">
    <property type="entry name" value="GTPase_EngA"/>
    <property type="match status" value="1"/>
</dbReference>
<comment type="caution">
    <text evidence="12">The sequence shown here is derived from an EMBL/GenBank/DDBJ whole genome shotgun (WGS) entry which is preliminary data.</text>
</comment>
<dbReference type="PROSITE" id="PS51712">
    <property type="entry name" value="G_ENGA"/>
    <property type="match status" value="2"/>
</dbReference>